<comment type="caution">
    <text evidence="7">The sequence shown here is derived from an EMBL/GenBank/DDBJ whole genome shotgun (WGS) entry which is preliminary data.</text>
</comment>
<dbReference type="InterPro" id="IPR042098">
    <property type="entry name" value="TauD-like_sf"/>
</dbReference>
<evidence type="ECO:0000256" key="4">
    <source>
        <dbReference type="ARBA" id="ARBA00023002"/>
    </source>
</evidence>
<dbReference type="InterPro" id="IPR003819">
    <property type="entry name" value="TauD/TfdA-like"/>
</dbReference>
<evidence type="ECO:0000313" key="8">
    <source>
        <dbReference type="Proteomes" id="UP001549320"/>
    </source>
</evidence>
<keyword evidence="3 7" id="KW-0223">Dioxygenase</keyword>
<dbReference type="Gene3D" id="3.60.130.10">
    <property type="entry name" value="Clavaminate synthase-like"/>
    <property type="match status" value="1"/>
</dbReference>
<dbReference type="SUPFAM" id="SSF51197">
    <property type="entry name" value="Clavaminate synthase-like"/>
    <property type="match status" value="1"/>
</dbReference>
<dbReference type="PANTHER" id="PTHR30468">
    <property type="entry name" value="ALPHA-KETOGLUTARATE-DEPENDENT SULFONATE DIOXYGENASE"/>
    <property type="match status" value="1"/>
</dbReference>
<keyword evidence="8" id="KW-1185">Reference proteome</keyword>
<evidence type="ECO:0000256" key="3">
    <source>
        <dbReference type="ARBA" id="ARBA00022964"/>
    </source>
</evidence>
<dbReference type="Proteomes" id="UP001549320">
    <property type="component" value="Unassembled WGS sequence"/>
</dbReference>
<dbReference type="PANTHER" id="PTHR30468:SF1">
    <property type="entry name" value="ALPHA-KETOGLUTARATE-DEPENDENT SULFONATE DIOXYGENASE"/>
    <property type="match status" value="1"/>
</dbReference>
<keyword evidence="4 7" id="KW-0560">Oxidoreductase</keyword>
<gene>
    <name evidence="7" type="ORF">ABIE13_004566</name>
</gene>
<keyword evidence="5" id="KW-0408">Iron</keyword>
<sequence>MSLCPHSVHPTRKDENEREHARANLALFQQSVPELTVSVAEAELLENPIAVNTPALDFTITPWQPAVGAIVKGLRYSGGTLPESAQHALKQALLQHGLLSFEPGTVTGQNFTEFLEAFGEVVLYSGPQTPAVSKETQANIVDSTDKKVARNYIWHIDQAFRPNPPNYTALFGKAVPEFGGDTLFSNAVAAYERLDPLFTAYLETLTAVHYWDATGHMSDRFLDKQEYARQRALNAPIETSIVRVHPETGKKQLFVNESYTTYIKGVSRTVSQSLLTILFEAIKSPEVQGRFSWTPGTLVLWDNRTVQHRGIGDFAKQSRVFYRACVN</sequence>
<evidence type="ECO:0000256" key="5">
    <source>
        <dbReference type="ARBA" id="ARBA00023004"/>
    </source>
</evidence>
<dbReference type="Pfam" id="PF02668">
    <property type="entry name" value="TauD"/>
    <property type="match status" value="1"/>
</dbReference>
<proteinExistence type="inferred from homology"/>
<dbReference type="GO" id="GO:0000908">
    <property type="term" value="F:taurine dioxygenase activity"/>
    <property type="evidence" value="ECO:0007669"/>
    <property type="project" value="UniProtKB-EC"/>
</dbReference>
<reference evidence="7 8" key="1">
    <citation type="submission" date="2024-06" db="EMBL/GenBank/DDBJ databases">
        <title>Sorghum-associated microbial communities from plants grown in Nebraska, USA.</title>
        <authorList>
            <person name="Schachtman D."/>
        </authorList>
    </citation>
    <scope>NUCLEOTIDE SEQUENCE [LARGE SCALE GENOMIC DNA]</scope>
    <source>
        <strain evidence="7 8">2709</strain>
    </source>
</reference>
<dbReference type="EC" id="1.14.11.17" evidence="7"/>
<accession>A0ABV2QEW5</accession>
<comment type="similarity">
    <text evidence="1">Belongs to the TfdA dioxygenase family.</text>
</comment>
<protein>
    <submittedName>
        <fullName evidence="7">Taurine dioxygenase</fullName>
        <ecNumber evidence="7">1.14.11.17</ecNumber>
    </submittedName>
</protein>
<evidence type="ECO:0000313" key="7">
    <source>
        <dbReference type="EMBL" id="MET4579438.1"/>
    </source>
</evidence>
<evidence type="ECO:0000256" key="2">
    <source>
        <dbReference type="ARBA" id="ARBA00022723"/>
    </source>
</evidence>
<dbReference type="InterPro" id="IPR051323">
    <property type="entry name" value="AtsK-like"/>
</dbReference>
<keyword evidence="2" id="KW-0479">Metal-binding</keyword>
<name>A0ABV2QEW5_9BURK</name>
<evidence type="ECO:0000259" key="6">
    <source>
        <dbReference type="Pfam" id="PF02668"/>
    </source>
</evidence>
<feature type="domain" description="TauD/TfdA-like" evidence="6">
    <location>
        <begin position="61"/>
        <end position="324"/>
    </location>
</feature>
<evidence type="ECO:0000256" key="1">
    <source>
        <dbReference type="ARBA" id="ARBA00005896"/>
    </source>
</evidence>
<dbReference type="EMBL" id="JBEPSH010000009">
    <property type="protein sequence ID" value="MET4579438.1"/>
    <property type="molecule type" value="Genomic_DNA"/>
</dbReference>
<organism evidence="7 8">
    <name type="scientific">Ottowia thiooxydans</name>
    <dbReference type="NCBI Taxonomy" id="219182"/>
    <lineage>
        <taxon>Bacteria</taxon>
        <taxon>Pseudomonadati</taxon>
        <taxon>Pseudomonadota</taxon>
        <taxon>Betaproteobacteria</taxon>
        <taxon>Burkholderiales</taxon>
        <taxon>Comamonadaceae</taxon>
        <taxon>Ottowia</taxon>
    </lineage>
</organism>